<gene>
    <name evidence="1" type="ORF">D7024_06400</name>
</gene>
<dbReference type="EMBL" id="RBWE01000001">
    <property type="protein sequence ID" value="RKO66611.1"/>
    <property type="molecule type" value="Genomic_DNA"/>
</dbReference>
<evidence type="ECO:0000313" key="2">
    <source>
        <dbReference type="Proteomes" id="UP000271256"/>
    </source>
</evidence>
<dbReference type="Proteomes" id="UP000271256">
    <property type="component" value="Unassembled WGS sequence"/>
</dbReference>
<evidence type="ECO:0008006" key="3">
    <source>
        <dbReference type="Google" id="ProtNLM"/>
    </source>
</evidence>
<evidence type="ECO:0000313" key="1">
    <source>
        <dbReference type="EMBL" id="RKO66611.1"/>
    </source>
</evidence>
<dbReference type="Pfam" id="PF17253">
    <property type="entry name" value="DUF5320"/>
    <property type="match status" value="1"/>
</dbReference>
<dbReference type="AlphaFoldDB" id="A0A494WUF9"/>
<sequence length="68" mass="7259">MPGFDGSGPRGAGPMTGRGQGYCIVPLTGGLSQIPAIRPSKAKGGRGRRKFLFELCTYGRKNKNRFMG</sequence>
<reference evidence="1 2" key="1">
    <citation type="submission" date="2018-10" db="EMBL/GenBank/DDBJ databases">
        <authorList>
            <person name="Grouzdev D.S."/>
            <person name="Krutkina M.S."/>
            <person name="Tourova T.P."/>
            <person name="Nazina T.N."/>
        </authorList>
    </citation>
    <scope>NUCLEOTIDE SEQUENCE [LARGE SCALE GENOMIC DNA]</scope>
    <source>
        <strain evidence="1 2">435</strain>
    </source>
</reference>
<keyword evidence="2" id="KW-1185">Reference proteome</keyword>
<dbReference type="OrthoDB" id="9815278at2"/>
<dbReference type="RefSeq" id="WP_121451044.1">
    <property type="nucleotide sequence ID" value="NZ_RBWE01000001.1"/>
</dbReference>
<name>A0A494WUF9_9FIRM</name>
<organism evidence="1 2">
    <name type="scientific">Desulfofundulus salinus</name>
    <dbReference type="NCBI Taxonomy" id="2419843"/>
    <lineage>
        <taxon>Bacteria</taxon>
        <taxon>Bacillati</taxon>
        <taxon>Bacillota</taxon>
        <taxon>Clostridia</taxon>
        <taxon>Eubacteriales</taxon>
        <taxon>Peptococcaceae</taxon>
        <taxon>Desulfofundulus</taxon>
    </lineage>
</organism>
<proteinExistence type="predicted"/>
<protein>
    <recommendedName>
        <fullName evidence="3">DUF5320 domain-containing protein</fullName>
    </recommendedName>
</protein>
<accession>A0A494WUF9</accession>
<dbReference type="InterPro" id="IPR035205">
    <property type="entry name" value="DUF5320"/>
</dbReference>
<comment type="caution">
    <text evidence="1">The sequence shown here is derived from an EMBL/GenBank/DDBJ whole genome shotgun (WGS) entry which is preliminary data.</text>
</comment>